<accession>A0A1L4CXH3</accession>
<dbReference type="AlphaFoldDB" id="A0A1L4CXH3"/>
<dbReference type="InterPro" id="IPR034746">
    <property type="entry name" value="POTRA"/>
</dbReference>
<dbReference type="Pfam" id="PF01103">
    <property type="entry name" value="Omp85"/>
    <property type="match status" value="1"/>
</dbReference>
<dbReference type="PROSITE" id="PS51779">
    <property type="entry name" value="POTRA"/>
    <property type="match status" value="1"/>
</dbReference>
<dbReference type="InterPro" id="IPR000184">
    <property type="entry name" value="Bac_surfAg_D15"/>
</dbReference>
<name>A0A1L4CXH3_9BACT</name>
<dbReference type="RefSeq" id="WP_237243999.1">
    <property type="nucleotide sequence ID" value="NZ_CP017834.1"/>
</dbReference>
<keyword evidence="5" id="KW-1185">Reference proteome</keyword>
<dbReference type="Proteomes" id="UP000184731">
    <property type="component" value="Chromosome"/>
</dbReference>
<dbReference type="InterPro" id="IPR010827">
    <property type="entry name" value="BamA/TamA_POTRA"/>
</dbReference>
<evidence type="ECO:0000256" key="1">
    <source>
        <dbReference type="ARBA" id="ARBA00004370"/>
    </source>
</evidence>
<dbReference type="STRING" id="1915309.AXG55_01370"/>
<proteinExistence type="predicted"/>
<comment type="subcellular location">
    <subcellularLocation>
        <location evidence="1">Membrane</location>
    </subcellularLocation>
</comment>
<gene>
    <name evidence="4" type="ORF">AXG55_01370</name>
</gene>
<sequence>MGNKIKKSILAFILLFFTFSIYSQTGKYKLLDPAMESNPIELHLIIDDVETPFYADMLKDLSTVPLDELDDAIITILIDTKLYQNVEVEKIITKNSESIFIAKAYTIKRIQDVVINGLSSSEKTEYLRLLSTQKGQPYNESTVKADAAKLQKNLIEHGYLNAKIDSITVNELSKEYIQLVFNVNKQNPCRVDQVLIKDSYSNILNFLTVPIETGSLCDMKVINEQLELIKENYLEQGFLEAKVIMKEISYSENKESAKIILQIDRGARTTFQIFDQDSGALNQEFLITKQGLTYSDIILMSDSDLIVILTNFYQKQGYAFANVLGPERIVDQNGNTTLKFLLKKGNYVRIGKISFIGVLPDTEENVIDKLRLNKGIFSSTIPFVQDNLLGYRDNLKSLYLDNGYIDAQISIPDFIPTKDNTEMNLIFRIERGTKYIINDIQKNGIPNNFQLDNKRLDNILTKGDSFSFQKLQNLIEEYRRQFLTQGYLYVQIQPNQSLVNDSSDLKKINLTVNFNPGTVVRIRKIYVDSDIIGKENAIIRASNLEEGDIFDQENFEQARLKLLRHDLFSSVSIDALDLNAIDRKDTRLDILIHARAKTGFSIGLSPGWSNFRGYVFGTDFSLNKLNDQGLKFFSNASVSQEKQQQSFASNQTTQILGRQINLGLSESLFKVGPVVTPLDMSSILGYQVAAESLTNREYLTLQLIADWKPTFFGLNWNLRETFIYENSKSTSAESAVVQALDSPSIVIRELLSSISLDTRNNPAWPTSGSFYNAQFGMARFGFGSDVQFNRYNISVDTFFPIYKKLSGAISIGGKFITNTENKDGSTVTPPASRRSTLTDAALVRGFPETYGSTAPGPLLWIHYANNGVLNCNAQLASLGATNLMYLKSEARYRFSEIFGMVGFVDSAANYFTQREVNQINAQIASQVSGAQSSTTQCVPDNASLVAPHTINLQGVNMLEQYWQQAYVSAGIGMRLILGNYATLSLDYGYPLKDPDAHCESPSDALNGSSAPTCISRIQESSYLWGNVNFKGALHLRIGAQF</sequence>
<evidence type="ECO:0000259" key="3">
    <source>
        <dbReference type="PROSITE" id="PS51779"/>
    </source>
</evidence>
<dbReference type="GO" id="GO:0019867">
    <property type="term" value="C:outer membrane"/>
    <property type="evidence" value="ECO:0007669"/>
    <property type="project" value="InterPro"/>
</dbReference>
<protein>
    <recommendedName>
        <fullName evidence="3">POTRA domain-containing protein</fullName>
    </recommendedName>
</protein>
<reference evidence="4 5" key="1">
    <citation type="submission" date="2016-10" db="EMBL/GenBank/DDBJ databases">
        <title>Silvanigrella aquatica sp. nov., isolated from a freshwater lake located in the Black Forest, Germany, description of Silvanigrellaceae fam. nov., Silvanigrellales ord. nov., reclassification of the order Bdellovibrionales in the class Oligoflexia, reclassification of the families Bacteriovoracaceae and Halobacteriovoraceae in the new order Bacteriovoracales ord. nov., and reclassification of the family Pseudobacteriovoracaceae in the order Oligoflexiales.</title>
        <authorList>
            <person name="Hahn M.W."/>
            <person name="Schmidt J."/>
            <person name="Koll U."/>
            <person name="Rohde M."/>
            <person name="Verbag S."/>
            <person name="Pitt A."/>
            <person name="Nakai R."/>
            <person name="Naganuma T."/>
            <person name="Lang E."/>
        </authorList>
    </citation>
    <scope>NUCLEOTIDE SEQUENCE [LARGE SCALE GENOMIC DNA]</scope>
    <source>
        <strain evidence="4 5">MWH-Nonnen-W8red</strain>
    </source>
</reference>
<dbReference type="KEGG" id="saqi:AXG55_01370"/>
<dbReference type="EMBL" id="CP017834">
    <property type="protein sequence ID" value="APJ02651.1"/>
    <property type="molecule type" value="Genomic_DNA"/>
</dbReference>
<feature type="domain" description="POTRA" evidence="3">
    <location>
        <begin position="108"/>
        <end position="186"/>
    </location>
</feature>
<organism evidence="4 5">
    <name type="scientific">Silvanigrella aquatica</name>
    <dbReference type="NCBI Taxonomy" id="1915309"/>
    <lineage>
        <taxon>Bacteria</taxon>
        <taxon>Pseudomonadati</taxon>
        <taxon>Bdellovibrionota</taxon>
        <taxon>Oligoflexia</taxon>
        <taxon>Silvanigrellales</taxon>
        <taxon>Silvanigrellaceae</taxon>
        <taxon>Silvanigrella</taxon>
    </lineage>
</organism>
<dbReference type="Gene3D" id="3.10.20.310">
    <property type="entry name" value="membrane protein fhac"/>
    <property type="match status" value="5"/>
</dbReference>
<evidence type="ECO:0000313" key="4">
    <source>
        <dbReference type="EMBL" id="APJ02651.1"/>
    </source>
</evidence>
<dbReference type="Gene3D" id="2.40.160.50">
    <property type="entry name" value="membrane protein fhac: a member of the omp85/tpsb transporter family"/>
    <property type="match status" value="1"/>
</dbReference>
<evidence type="ECO:0000313" key="5">
    <source>
        <dbReference type="Proteomes" id="UP000184731"/>
    </source>
</evidence>
<evidence type="ECO:0000256" key="2">
    <source>
        <dbReference type="ARBA" id="ARBA00023136"/>
    </source>
</evidence>
<keyword evidence="2" id="KW-0472">Membrane</keyword>
<dbReference type="Pfam" id="PF07244">
    <property type="entry name" value="POTRA"/>
    <property type="match status" value="4"/>
</dbReference>